<dbReference type="GO" id="GO:0009030">
    <property type="term" value="F:thiamine-phosphate kinase activity"/>
    <property type="evidence" value="ECO:0007669"/>
    <property type="project" value="UniProtKB-UniRule"/>
</dbReference>
<feature type="binding site" evidence="2">
    <location>
        <position position="200"/>
    </location>
    <ligand>
        <name>ATP</name>
        <dbReference type="ChEBI" id="CHEBI:30616"/>
    </ligand>
</feature>
<comment type="pathway">
    <text evidence="2">Cofactor biosynthesis; thiamine diphosphate biosynthesis; thiamine diphosphate from thiamine phosphate: step 1/1.</text>
</comment>
<dbReference type="EMBL" id="CP036269">
    <property type="protein sequence ID" value="QDT42673.1"/>
    <property type="molecule type" value="Genomic_DNA"/>
</dbReference>
<evidence type="ECO:0000259" key="3">
    <source>
        <dbReference type="Pfam" id="PF00586"/>
    </source>
</evidence>
<comment type="caution">
    <text evidence="2">Lacks conserved residue(s) required for the propagation of feature annotation.</text>
</comment>
<organism evidence="5 6">
    <name type="scientific">Gimesia alba</name>
    <dbReference type="NCBI Taxonomy" id="2527973"/>
    <lineage>
        <taxon>Bacteria</taxon>
        <taxon>Pseudomonadati</taxon>
        <taxon>Planctomycetota</taxon>
        <taxon>Planctomycetia</taxon>
        <taxon>Planctomycetales</taxon>
        <taxon>Planctomycetaceae</taxon>
        <taxon>Gimesia</taxon>
    </lineage>
</organism>
<dbReference type="GO" id="GO:0000287">
    <property type="term" value="F:magnesium ion binding"/>
    <property type="evidence" value="ECO:0007669"/>
    <property type="project" value="UniProtKB-UniRule"/>
</dbReference>
<feature type="domain" description="PurM-like N-terminal" evidence="3">
    <location>
        <begin position="29"/>
        <end position="142"/>
    </location>
</feature>
<feature type="binding site" evidence="2">
    <location>
        <position position="31"/>
    </location>
    <ligand>
        <name>Mg(2+)</name>
        <dbReference type="ChEBI" id="CHEBI:18420"/>
        <label>3</label>
    </ligand>
</feature>
<dbReference type="InterPro" id="IPR016188">
    <property type="entry name" value="PurM-like_N"/>
</dbReference>
<comment type="catalytic activity">
    <reaction evidence="2">
        <text>thiamine phosphate + ATP = thiamine diphosphate + ADP</text>
        <dbReference type="Rhea" id="RHEA:15913"/>
        <dbReference type="ChEBI" id="CHEBI:30616"/>
        <dbReference type="ChEBI" id="CHEBI:37575"/>
        <dbReference type="ChEBI" id="CHEBI:58937"/>
        <dbReference type="ChEBI" id="CHEBI:456216"/>
        <dbReference type="EC" id="2.7.4.16"/>
    </reaction>
</comment>
<dbReference type="Proteomes" id="UP000317171">
    <property type="component" value="Chromosome"/>
</dbReference>
<dbReference type="Pfam" id="PF00586">
    <property type="entry name" value="AIRS"/>
    <property type="match status" value="1"/>
</dbReference>
<dbReference type="InterPro" id="IPR006283">
    <property type="entry name" value="ThiL-like"/>
</dbReference>
<evidence type="ECO:0000256" key="1">
    <source>
        <dbReference type="ARBA" id="ARBA00022977"/>
    </source>
</evidence>
<keyword evidence="6" id="KW-1185">Reference proteome</keyword>
<dbReference type="PANTHER" id="PTHR30270:SF0">
    <property type="entry name" value="THIAMINE-MONOPHOSPHATE KINASE"/>
    <property type="match status" value="1"/>
</dbReference>
<feature type="binding site" evidence="2">
    <location>
        <position position="125"/>
    </location>
    <ligand>
        <name>Mg(2+)</name>
        <dbReference type="ChEBI" id="CHEBI:18420"/>
        <label>1</label>
    </ligand>
</feature>
<keyword evidence="2 5" id="KW-0808">Transferase</keyword>
<feature type="binding site" evidence="2">
    <location>
        <position position="47"/>
    </location>
    <ligand>
        <name>Mg(2+)</name>
        <dbReference type="ChEBI" id="CHEBI:18420"/>
        <label>1</label>
    </ligand>
</feature>
<proteinExistence type="inferred from homology"/>
<dbReference type="CDD" id="cd02194">
    <property type="entry name" value="ThiL"/>
    <property type="match status" value="1"/>
</dbReference>
<dbReference type="AlphaFoldDB" id="A0A517RFM1"/>
<evidence type="ECO:0000256" key="2">
    <source>
        <dbReference type="HAMAP-Rule" id="MF_02128"/>
    </source>
</evidence>
<dbReference type="EC" id="2.7.4.16" evidence="2"/>
<feature type="domain" description="PurM-like C-terminal" evidence="4">
    <location>
        <begin position="178"/>
        <end position="287"/>
    </location>
</feature>
<dbReference type="PANTHER" id="PTHR30270">
    <property type="entry name" value="THIAMINE-MONOPHOSPHATE KINASE"/>
    <property type="match status" value="1"/>
</dbReference>
<dbReference type="OrthoDB" id="9802811at2"/>
<dbReference type="GO" id="GO:0005524">
    <property type="term" value="F:ATP binding"/>
    <property type="evidence" value="ECO:0007669"/>
    <property type="project" value="UniProtKB-UniRule"/>
</dbReference>
<keyword evidence="2" id="KW-0479">Metal-binding</keyword>
<dbReference type="UniPathway" id="UPA00060">
    <property type="reaction ID" value="UER00142"/>
</dbReference>
<feature type="binding site" evidence="2">
    <location>
        <position position="77"/>
    </location>
    <ligand>
        <name>Mg(2+)</name>
        <dbReference type="ChEBI" id="CHEBI:18420"/>
        <label>2</label>
    </ligand>
</feature>
<feature type="binding site" evidence="2">
    <location>
        <position position="198"/>
    </location>
    <ligand>
        <name>Mg(2+)</name>
        <dbReference type="ChEBI" id="CHEBI:18420"/>
        <label>3</label>
    </ligand>
</feature>
<dbReference type="InterPro" id="IPR036921">
    <property type="entry name" value="PurM-like_N_sf"/>
</dbReference>
<dbReference type="Gene3D" id="3.30.1330.10">
    <property type="entry name" value="PurM-like, N-terminal domain"/>
    <property type="match status" value="1"/>
</dbReference>
<evidence type="ECO:0000313" key="6">
    <source>
        <dbReference type="Proteomes" id="UP000317171"/>
    </source>
</evidence>
<sequence>MAPSFHEFDLIQWIREQCPNSKANLIGIGDDTAILQPPLNSEMLFATDMLMEGTHFTFPPATPERAGRKALAVNLSDIAAMAGQPHSALISLALPKSKGPEFAKAVMQGIINLAKEFQIQLIGGDTNSWDGPLVINVAIIGTAPQSKSVKRPGAMPGDWIFVTGELGGSLPDHHLSFTPRIHEASTLNQTVSLHSMIDISDGLASDLNHILRESNVGAILDATTIPISNRISADEPKQTRLQHALSDGEDFELLFTVSPEDGKQLLNQNPLSIKLTHIGEVTSRQTAFLQHPDGSQTSLEDSGWKHEL</sequence>
<dbReference type="HAMAP" id="MF_02128">
    <property type="entry name" value="TMP_kinase"/>
    <property type="match status" value="1"/>
</dbReference>
<feature type="binding site" evidence="2">
    <location>
        <position position="304"/>
    </location>
    <ligand>
        <name>substrate</name>
    </ligand>
</feature>
<feature type="binding site" evidence="2">
    <location>
        <position position="48"/>
    </location>
    <ligand>
        <name>Mg(2+)</name>
        <dbReference type="ChEBI" id="CHEBI:18420"/>
        <label>2</label>
    </ligand>
</feature>
<dbReference type="Pfam" id="PF02769">
    <property type="entry name" value="AIRS_C"/>
    <property type="match status" value="1"/>
</dbReference>
<keyword evidence="2" id="KW-0460">Magnesium</keyword>
<feature type="binding site" evidence="2">
    <location>
        <position position="31"/>
    </location>
    <ligand>
        <name>Mg(2+)</name>
        <dbReference type="ChEBI" id="CHEBI:18420"/>
        <label>4</label>
    </ligand>
</feature>
<feature type="binding site" evidence="2">
    <location>
        <begin position="124"/>
        <end position="125"/>
    </location>
    <ligand>
        <name>ATP</name>
        <dbReference type="ChEBI" id="CHEBI:30616"/>
    </ligand>
</feature>
<comment type="miscellaneous">
    <text evidence="2">Reaction mechanism of ThiL seems to utilize a direct, inline transfer of the gamma-phosphate of ATP to TMP rather than a phosphorylated enzyme intermediate.</text>
</comment>
<keyword evidence="1 2" id="KW-0784">Thiamine biosynthesis</keyword>
<keyword evidence="2" id="KW-0067">ATP-binding</keyword>
<evidence type="ECO:0000313" key="5">
    <source>
        <dbReference type="EMBL" id="QDT42673.1"/>
    </source>
</evidence>
<keyword evidence="2 5" id="KW-0418">Kinase</keyword>
<dbReference type="KEGG" id="gaz:Pan241w_27600"/>
<dbReference type="InterPro" id="IPR036676">
    <property type="entry name" value="PurM-like_C_sf"/>
</dbReference>
<name>A0A517RFM1_9PLAN</name>
<comment type="similarity">
    <text evidence="2">Belongs to the thiamine-monophosphate kinase family.</text>
</comment>
<gene>
    <name evidence="2 5" type="primary">thiL</name>
    <name evidence="5" type="ORF">Pan241w_27600</name>
</gene>
<dbReference type="InterPro" id="IPR010918">
    <property type="entry name" value="PurM-like_C_dom"/>
</dbReference>
<reference evidence="5 6" key="1">
    <citation type="submission" date="2019-02" db="EMBL/GenBank/DDBJ databases">
        <title>Deep-cultivation of Planctomycetes and their phenomic and genomic characterization uncovers novel biology.</title>
        <authorList>
            <person name="Wiegand S."/>
            <person name="Jogler M."/>
            <person name="Boedeker C."/>
            <person name="Pinto D."/>
            <person name="Vollmers J."/>
            <person name="Rivas-Marin E."/>
            <person name="Kohn T."/>
            <person name="Peeters S.H."/>
            <person name="Heuer A."/>
            <person name="Rast P."/>
            <person name="Oberbeckmann S."/>
            <person name="Bunk B."/>
            <person name="Jeske O."/>
            <person name="Meyerdierks A."/>
            <person name="Storesund J.E."/>
            <person name="Kallscheuer N."/>
            <person name="Luecker S."/>
            <person name="Lage O.M."/>
            <person name="Pohl T."/>
            <person name="Merkel B.J."/>
            <person name="Hornburger P."/>
            <person name="Mueller R.-W."/>
            <person name="Bruemmer F."/>
            <person name="Labrenz M."/>
            <person name="Spormann A.M."/>
            <person name="Op den Camp H."/>
            <person name="Overmann J."/>
            <person name="Amann R."/>
            <person name="Jetten M.S.M."/>
            <person name="Mascher T."/>
            <person name="Medema M.H."/>
            <person name="Devos D.P."/>
            <person name="Kaster A.-K."/>
            <person name="Ovreas L."/>
            <person name="Rohde M."/>
            <person name="Galperin M.Y."/>
            <person name="Jogler C."/>
        </authorList>
    </citation>
    <scope>NUCLEOTIDE SEQUENCE [LARGE SCALE GENOMIC DNA]</scope>
    <source>
        <strain evidence="5 6">Pan241w</strain>
    </source>
</reference>
<feature type="binding site" evidence="2">
    <location>
        <position position="55"/>
    </location>
    <ligand>
        <name>substrate</name>
    </ligand>
</feature>
<feature type="binding site" evidence="2">
    <location>
        <position position="77"/>
    </location>
    <ligand>
        <name>Mg(2+)</name>
        <dbReference type="ChEBI" id="CHEBI:18420"/>
        <label>3</label>
    </ligand>
</feature>
<dbReference type="GO" id="GO:0009228">
    <property type="term" value="P:thiamine biosynthetic process"/>
    <property type="evidence" value="ECO:0007669"/>
    <property type="project" value="UniProtKB-KW"/>
</dbReference>
<feature type="binding site" evidence="2">
    <location>
        <position position="201"/>
    </location>
    <ligand>
        <name>Mg(2+)</name>
        <dbReference type="ChEBI" id="CHEBI:18420"/>
        <label>5</label>
    </ligand>
</feature>
<dbReference type="Gene3D" id="3.90.650.10">
    <property type="entry name" value="PurM-like C-terminal domain"/>
    <property type="match status" value="1"/>
</dbReference>
<dbReference type="GO" id="GO:0009229">
    <property type="term" value="P:thiamine diphosphate biosynthetic process"/>
    <property type="evidence" value="ECO:0007669"/>
    <property type="project" value="UniProtKB-UniRule"/>
</dbReference>
<evidence type="ECO:0000259" key="4">
    <source>
        <dbReference type="Pfam" id="PF02769"/>
    </source>
</evidence>
<feature type="binding site" evidence="2">
    <location>
        <position position="249"/>
    </location>
    <ligand>
        <name>substrate</name>
    </ligand>
</feature>
<accession>A0A517RFM1</accession>
<dbReference type="RefSeq" id="WP_145216296.1">
    <property type="nucleotide sequence ID" value="NZ_CP036269.1"/>
</dbReference>
<protein>
    <recommendedName>
        <fullName evidence="2">Thiamine-monophosphate kinase</fullName>
        <shortName evidence="2">TMP kinase</shortName>
        <shortName evidence="2">Thiamine-phosphate kinase</shortName>
        <ecNumber evidence="2">2.7.4.16</ecNumber>
    </recommendedName>
</protein>
<comment type="function">
    <text evidence="2">Catalyzes the ATP-dependent phosphorylation of thiamine-monophosphate (TMP) to form thiamine-pyrophosphate (TPP), the active form of vitamin B1.</text>
</comment>
<feature type="binding site" evidence="2">
    <location>
        <position position="151"/>
    </location>
    <ligand>
        <name>ATP</name>
        <dbReference type="ChEBI" id="CHEBI:30616"/>
    </ligand>
</feature>
<feature type="binding site" evidence="2">
    <location>
        <position position="48"/>
    </location>
    <ligand>
        <name>Mg(2+)</name>
        <dbReference type="ChEBI" id="CHEBI:18420"/>
        <label>1</label>
    </ligand>
</feature>
<dbReference type="PIRSF" id="PIRSF005303">
    <property type="entry name" value="Thiam_monoph_kin"/>
    <property type="match status" value="1"/>
</dbReference>
<keyword evidence="2" id="KW-0547">Nucleotide-binding</keyword>
<dbReference type="SUPFAM" id="SSF56042">
    <property type="entry name" value="PurM C-terminal domain-like"/>
    <property type="match status" value="1"/>
</dbReference>
<dbReference type="SUPFAM" id="SSF55326">
    <property type="entry name" value="PurM N-terminal domain-like"/>
    <property type="match status" value="1"/>
</dbReference>
<feature type="binding site" evidence="2">
    <location>
        <position position="77"/>
    </location>
    <ligand>
        <name>Mg(2+)</name>
        <dbReference type="ChEBI" id="CHEBI:18420"/>
        <label>4</label>
    </ligand>
</feature>